<dbReference type="OrthoDB" id="9787207at2"/>
<dbReference type="PANTHER" id="PTHR30528">
    <property type="entry name" value="CYTOPLASMIC PROTEIN"/>
    <property type="match status" value="1"/>
</dbReference>
<sequence>MNKIKLTKEQARQFILIHQGLLPPRKLKGKNGILDFIRKVGCIQFDPLNRVGQNPDLVLQSRIKDYKPTLLQELLYTDRKLLDGWDKNMSIYSIEDWPYFERYRMNAYKKYKRKSKDLNKILPEVRKVLKEKGPLSSIDLKFDTKIDWAWAPTRVSRAALESMYSWGELIVHHKVGTRKYYDFTEKYLPDNLLSTPDPNTSDKEYYKWHIKRRIRGIGMLWALSGGSWLGIKGLKKGIRTEILSELVKNDEVILIKVENIENPFYILKEDEELLHRVLNGVCIEPQVSFIAPLDNILWDRKLVKKIFDFEYVWEVYKPVKERKYGYYVLPILYGDKFIGRFEPVLDKKSNQLVIKNWWWEPEVSITDNLHYALISALKDFLNYLGADKVKISNNKNFPSIL</sequence>
<evidence type="ECO:0000313" key="1">
    <source>
        <dbReference type="EMBL" id="RKD30516.1"/>
    </source>
</evidence>
<reference evidence="1 2" key="1">
    <citation type="submission" date="2016-08" db="EMBL/GenBank/DDBJ databases">
        <title>Novel Firmicutes and Novel Genomes.</title>
        <authorList>
            <person name="Poppleton D.I."/>
            <person name="Gribaldo S."/>
        </authorList>
    </citation>
    <scope>NUCLEOTIDE SEQUENCE [LARGE SCALE GENOMIC DNA]</scope>
    <source>
        <strain evidence="1 2">CTT3</strain>
    </source>
</reference>
<dbReference type="InterPro" id="IPR009351">
    <property type="entry name" value="AlkZ-like"/>
</dbReference>
<comment type="caution">
    <text evidence="1">The sequence shown here is derived from an EMBL/GenBank/DDBJ whole genome shotgun (WGS) entry which is preliminary data.</text>
</comment>
<accession>A0A419SZ85</accession>
<evidence type="ECO:0000313" key="2">
    <source>
        <dbReference type="Proteomes" id="UP000284177"/>
    </source>
</evidence>
<proteinExistence type="predicted"/>
<dbReference type="AlphaFoldDB" id="A0A419SZ85"/>
<dbReference type="EMBL" id="MCIB01000034">
    <property type="protein sequence ID" value="RKD30516.1"/>
    <property type="molecule type" value="Genomic_DNA"/>
</dbReference>
<protein>
    <recommendedName>
        <fullName evidence="3">Winged helix-turn-helix domain-containing protein</fullName>
    </recommendedName>
</protein>
<evidence type="ECO:0008006" key="3">
    <source>
        <dbReference type="Google" id="ProtNLM"/>
    </source>
</evidence>
<dbReference type="Pfam" id="PF06224">
    <property type="entry name" value="AlkZ-like"/>
    <property type="match status" value="1"/>
</dbReference>
<gene>
    <name evidence="1" type="ORF">BET03_04040</name>
</gene>
<name>A0A419SZ85_9FIRM</name>
<keyword evidence="2" id="KW-1185">Reference proteome</keyword>
<organism evidence="1 2">
    <name type="scientific">Thermohalobacter berrensis</name>
    <dbReference type="NCBI Taxonomy" id="99594"/>
    <lineage>
        <taxon>Bacteria</taxon>
        <taxon>Bacillati</taxon>
        <taxon>Bacillota</taxon>
        <taxon>Tissierellia</taxon>
        <taxon>Tissierellales</taxon>
        <taxon>Thermohalobacteraceae</taxon>
        <taxon>Thermohalobacter</taxon>
    </lineage>
</organism>
<dbReference type="Proteomes" id="UP000284177">
    <property type="component" value="Unassembled WGS sequence"/>
</dbReference>
<dbReference type="PANTHER" id="PTHR30528:SF0">
    <property type="entry name" value="CYTOPLASMIC PROTEIN"/>
    <property type="match status" value="1"/>
</dbReference>